<keyword evidence="3" id="KW-0804">Transcription</keyword>
<proteinExistence type="predicted"/>
<evidence type="ECO:0000256" key="3">
    <source>
        <dbReference type="ARBA" id="ARBA00023163"/>
    </source>
</evidence>
<keyword evidence="2" id="KW-0238">DNA-binding</keyword>
<dbReference type="PROSITE" id="PS50995">
    <property type="entry name" value="HTH_MARR_2"/>
    <property type="match status" value="1"/>
</dbReference>
<evidence type="ECO:0000313" key="6">
    <source>
        <dbReference type="Proteomes" id="UP000009071"/>
    </source>
</evidence>
<dbReference type="eggNOG" id="COG1846">
    <property type="taxonomic scope" value="Bacteria"/>
</dbReference>
<dbReference type="HOGENOM" id="CLU_083287_18_6_7"/>
<dbReference type="PANTHER" id="PTHR33164">
    <property type="entry name" value="TRANSCRIPTIONAL REGULATOR, MARR FAMILY"/>
    <property type="match status" value="1"/>
</dbReference>
<dbReference type="PRINTS" id="PR00598">
    <property type="entry name" value="HTHMARR"/>
</dbReference>
<dbReference type="InterPro" id="IPR000835">
    <property type="entry name" value="HTH_MarR-typ"/>
</dbReference>
<dbReference type="PANTHER" id="PTHR33164:SF64">
    <property type="entry name" value="TRANSCRIPTIONAL REGULATOR SLYA"/>
    <property type="match status" value="1"/>
</dbReference>
<dbReference type="STRING" id="573370.DMR_08210"/>
<dbReference type="SUPFAM" id="SSF46785">
    <property type="entry name" value="Winged helix' DNA-binding domain"/>
    <property type="match status" value="1"/>
</dbReference>
<dbReference type="SMART" id="SM00347">
    <property type="entry name" value="HTH_MARR"/>
    <property type="match status" value="1"/>
</dbReference>
<accession>C4XJV7</accession>
<dbReference type="InterPro" id="IPR036390">
    <property type="entry name" value="WH_DNA-bd_sf"/>
</dbReference>
<keyword evidence="6" id="KW-1185">Reference proteome</keyword>
<dbReference type="GO" id="GO:0006950">
    <property type="term" value="P:response to stress"/>
    <property type="evidence" value="ECO:0007669"/>
    <property type="project" value="TreeGrafter"/>
</dbReference>
<reference evidence="5 6" key="1">
    <citation type="journal article" date="2009" name="Genome Res.">
        <title>Whole genome sequence of Desulfovibrio magneticus strain RS-1 revealed common gene clusters in magnetotactic bacteria.</title>
        <authorList>
            <person name="Nakazawa H."/>
            <person name="Arakaki A."/>
            <person name="Narita-Yamada S."/>
            <person name="Yashiro I."/>
            <person name="Jinno K."/>
            <person name="Aoki N."/>
            <person name="Tsuruyama A."/>
            <person name="Okamura Y."/>
            <person name="Tanikawa S."/>
            <person name="Fujita N."/>
            <person name="Takeyama H."/>
            <person name="Matsunaga T."/>
        </authorList>
    </citation>
    <scope>NUCLEOTIDE SEQUENCE [LARGE SCALE GENOMIC DNA]</scope>
    <source>
        <strain evidence="6">ATCC 700980 / DSM 13731 / RS-1</strain>
    </source>
</reference>
<dbReference type="Proteomes" id="UP000009071">
    <property type="component" value="Chromosome"/>
</dbReference>
<organism evidence="5 6">
    <name type="scientific">Solidesulfovibrio magneticus (strain ATCC 700980 / DSM 13731 / RS-1)</name>
    <name type="common">Desulfovibrio magneticus</name>
    <dbReference type="NCBI Taxonomy" id="573370"/>
    <lineage>
        <taxon>Bacteria</taxon>
        <taxon>Pseudomonadati</taxon>
        <taxon>Thermodesulfobacteriota</taxon>
        <taxon>Desulfovibrionia</taxon>
        <taxon>Desulfovibrionales</taxon>
        <taxon>Desulfovibrionaceae</taxon>
        <taxon>Solidesulfovibrio</taxon>
    </lineage>
</organism>
<dbReference type="AlphaFoldDB" id="C4XJV7"/>
<protein>
    <submittedName>
        <fullName evidence="5">MarR family transcriptional regulator</fullName>
    </submittedName>
</protein>
<dbReference type="GO" id="GO:0003677">
    <property type="term" value="F:DNA binding"/>
    <property type="evidence" value="ECO:0007669"/>
    <property type="project" value="UniProtKB-KW"/>
</dbReference>
<dbReference type="KEGG" id="dma:DMR_08210"/>
<gene>
    <name evidence="5" type="ordered locus">DMR_08210</name>
</gene>
<sequence length="163" mass="18248">MRHGSLEEYMEGSLLSPEDVRPFPLRDSLGFLLVRTALKLRLLGNVLLQEAGEDITVDQWGILNLLWEADGQTPVELARRADKDKPNVTRLLKILEDKQLVVRKPDAKDRRSHRIHLTEAGAALKDKLLDVGVTCLERACLGLSSQEVATLKSLLNRVYANVS</sequence>
<dbReference type="EMBL" id="AP010904">
    <property type="protein sequence ID" value="BAH74312.1"/>
    <property type="molecule type" value="Genomic_DNA"/>
</dbReference>
<dbReference type="Gene3D" id="1.10.10.10">
    <property type="entry name" value="Winged helix-like DNA-binding domain superfamily/Winged helix DNA-binding domain"/>
    <property type="match status" value="1"/>
</dbReference>
<dbReference type="Pfam" id="PF01047">
    <property type="entry name" value="MarR"/>
    <property type="match status" value="1"/>
</dbReference>
<dbReference type="InterPro" id="IPR036388">
    <property type="entry name" value="WH-like_DNA-bd_sf"/>
</dbReference>
<name>C4XJV7_SOLM1</name>
<dbReference type="InterPro" id="IPR039422">
    <property type="entry name" value="MarR/SlyA-like"/>
</dbReference>
<evidence type="ECO:0000256" key="1">
    <source>
        <dbReference type="ARBA" id="ARBA00023015"/>
    </source>
</evidence>
<keyword evidence="1" id="KW-0805">Transcription regulation</keyword>
<evidence type="ECO:0000313" key="5">
    <source>
        <dbReference type="EMBL" id="BAH74312.1"/>
    </source>
</evidence>
<feature type="domain" description="HTH marR-type" evidence="4">
    <location>
        <begin position="26"/>
        <end position="160"/>
    </location>
</feature>
<evidence type="ECO:0000259" key="4">
    <source>
        <dbReference type="PROSITE" id="PS50995"/>
    </source>
</evidence>
<evidence type="ECO:0000256" key="2">
    <source>
        <dbReference type="ARBA" id="ARBA00023125"/>
    </source>
</evidence>
<dbReference type="GO" id="GO:0003700">
    <property type="term" value="F:DNA-binding transcription factor activity"/>
    <property type="evidence" value="ECO:0007669"/>
    <property type="project" value="InterPro"/>
</dbReference>